<keyword evidence="2" id="KW-1185">Reference proteome</keyword>
<reference evidence="1" key="1">
    <citation type="submission" date="2021-01" db="EMBL/GenBank/DDBJ databases">
        <title>Whole genome shotgun sequence of Planotetraspora thailandica NBRC 104271.</title>
        <authorList>
            <person name="Komaki H."/>
            <person name="Tamura T."/>
        </authorList>
    </citation>
    <scope>NUCLEOTIDE SEQUENCE</scope>
    <source>
        <strain evidence="1">NBRC 104271</strain>
    </source>
</reference>
<evidence type="ECO:0000313" key="2">
    <source>
        <dbReference type="Proteomes" id="UP000605992"/>
    </source>
</evidence>
<evidence type="ECO:0000313" key="1">
    <source>
        <dbReference type="EMBL" id="GII59849.1"/>
    </source>
</evidence>
<dbReference type="Proteomes" id="UP000605992">
    <property type="component" value="Unassembled WGS sequence"/>
</dbReference>
<proteinExistence type="predicted"/>
<dbReference type="AlphaFoldDB" id="A0A8J4DFE3"/>
<dbReference type="RefSeq" id="WP_203949887.1">
    <property type="nucleotide sequence ID" value="NZ_BOOR01000103.1"/>
</dbReference>
<name>A0A8J4DFE3_9ACTN</name>
<gene>
    <name evidence="1" type="ORF">Pth03_82380</name>
</gene>
<comment type="caution">
    <text evidence="1">The sequence shown here is derived from an EMBL/GenBank/DDBJ whole genome shotgun (WGS) entry which is preliminary data.</text>
</comment>
<accession>A0A8J4DFE3</accession>
<organism evidence="1 2">
    <name type="scientific">Planotetraspora thailandica</name>
    <dbReference type="NCBI Taxonomy" id="487172"/>
    <lineage>
        <taxon>Bacteria</taxon>
        <taxon>Bacillati</taxon>
        <taxon>Actinomycetota</taxon>
        <taxon>Actinomycetes</taxon>
        <taxon>Streptosporangiales</taxon>
        <taxon>Streptosporangiaceae</taxon>
        <taxon>Planotetraspora</taxon>
    </lineage>
</organism>
<sequence length="81" mass="8239">MKGSTQIGKDRMPRQRAIVGAAATAVPMVNAGTVIATPAAAAFEAARVITAPTTHDHAHTAAAKHHFAAGLLRTRGTGWAG</sequence>
<protein>
    <submittedName>
        <fullName evidence="1">Uncharacterized protein</fullName>
    </submittedName>
</protein>
<dbReference type="EMBL" id="BOOR01000103">
    <property type="protein sequence ID" value="GII59849.1"/>
    <property type="molecule type" value="Genomic_DNA"/>
</dbReference>